<dbReference type="Proteomes" id="UP000064967">
    <property type="component" value="Chromosome"/>
</dbReference>
<name>A0A0K1QD90_9BACT</name>
<evidence type="ECO:0000313" key="4">
    <source>
        <dbReference type="Proteomes" id="UP000064967"/>
    </source>
</evidence>
<evidence type="ECO:0000256" key="1">
    <source>
        <dbReference type="SAM" id="MobiDB-lite"/>
    </source>
</evidence>
<dbReference type="SUPFAM" id="SSF89550">
    <property type="entry name" value="PHP domain-like"/>
    <property type="match status" value="1"/>
</dbReference>
<feature type="chain" id="PRO_5005467203" evidence="2">
    <location>
        <begin position="28"/>
        <end position="589"/>
    </location>
</feature>
<evidence type="ECO:0000313" key="3">
    <source>
        <dbReference type="EMBL" id="AKV03698.1"/>
    </source>
</evidence>
<proteinExistence type="predicted"/>
<accession>A0A0K1QD90</accession>
<keyword evidence="2" id="KW-0732">Signal</keyword>
<reference evidence="3 4" key="1">
    <citation type="submission" date="2015-08" db="EMBL/GenBank/DDBJ databases">
        <authorList>
            <person name="Babu N.S."/>
            <person name="Beckwith C.J."/>
            <person name="Beseler K.G."/>
            <person name="Brison A."/>
            <person name="Carone J.V."/>
            <person name="Caskin T.P."/>
            <person name="Diamond M."/>
            <person name="Durham M.E."/>
            <person name="Foxe J.M."/>
            <person name="Go M."/>
            <person name="Henderson B.A."/>
            <person name="Jones I.B."/>
            <person name="McGettigan J.A."/>
            <person name="Micheletti S.J."/>
            <person name="Nasrallah M.E."/>
            <person name="Ortiz D."/>
            <person name="Piller C.R."/>
            <person name="Privatt S.R."/>
            <person name="Schneider S.L."/>
            <person name="Sharp S."/>
            <person name="Smith T.C."/>
            <person name="Stanton J.D."/>
            <person name="Ullery H.E."/>
            <person name="Wilson R.J."/>
            <person name="Serrano M.G."/>
            <person name="Buck G."/>
            <person name="Lee V."/>
            <person name="Wang Y."/>
            <person name="Carvalho R."/>
            <person name="Voegtly L."/>
            <person name="Shi R."/>
            <person name="Duckworth R."/>
            <person name="Johnson A."/>
            <person name="Loviza R."/>
            <person name="Walstead R."/>
            <person name="Shah Z."/>
            <person name="Kiflezghi M."/>
            <person name="Wade K."/>
            <person name="Ball S.L."/>
            <person name="Bradley K.W."/>
            <person name="Asai D.J."/>
            <person name="Bowman C.A."/>
            <person name="Russell D.A."/>
            <person name="Pope W.H."/>
            <person name="Jacobs-Sera D."/>
            <person name="Hendrix R.W."/>
            <person name="Hatfull G.F."/>
        </authorList>
    </citation>
    <scope>NUCLEOTIDE SEQUENCE [LARGE SCALE GENOMIC DNA]</scope>
    <source>
        <strain evidence="3 4">DSM 27648</strain>
    </source>
</reference>
<dbReference type="PATRIC" id="fig|1391654.3.peg.10501"/>
<sequence>MHPKQFRIRTALVSSALIGAIFLPSCSDDSNPNNATLAGDDAGSTIDDASPQEPGRDAGKDAANGGDKDATPGEDDAGRDAEADADAETPAPTGRWTTGDLHAHTFQSDDAQVSLQALLDLAFTKYGLDWMTVSNHLRLEGRDNTGVSYPGGSIPFSKGMANYEAPFIKAQLDAGKYSGKVIFSGFEWDIPTHDHGGIGILGDVPMSATSLKAVNQFEYLFTNRDASLFDPADVAAWNEKDARAYSTHADSVAAIKWLKSHFPTTSYMAINHPSRNTGKYTIAQLREMNDAAPDIVFALEGMVGGQMEPDRGGYTTAYVKANLPNRTYGGVDYMVAKLGGVWDALLGEGRHIWNIADSDFHFQTAQGIYSSGYAPGEYAKNHVFVDGKDIFAVLKGFRSGKAFGTYGDLIDALDFTVKGKTATADMGSELTGKAGDEIEIKIRFRSPDHNNYEYPLGSGNSASVRPNVNHVDLIVGDVTGRAAPGTAAYDVATNSSTKVLARFTKNDWTVDKDGYCVVSYKVKADKSQYFRLRGTNLGTDVAGETVNGEPLPDAKITVTEDQARFDAINARNYNDLWFYSNPVFVTVTP</sequence>
<gene>
    <name evidence="3" type="ORF">AKJ09_10361</name>
</gene>
<dbReference type="EMBL" id="CP012333">
    <property type="protein sequence ID" value="AKV03698.1"/>
    <property type="molecule type" value="Genomic_DNA"/>
</dbReference>
<feature type="signal peptide" evidence="2">
    <location>
        <begin position="1"/>
        <end position="27"/>
    </location>
</feature>
<dbReference type="Gene3D" id="3.20.20.140">
    <property type="entry name" value="Metal-dependent hydrolases"/>
    <property type="match status" value="1"/>
</dbReference>
<dbReference type="KEGG" id="llu:AKJ09_10361"/>
<dbReference type="STRING" id="1391654.AKJ09_10361"/>
<dbReference type="RefSeq" id="WP_205633981.1">
    <property type="nucleotide sequence ID" value="NZ_CP012333.1"/>
</dbReference>
<protein>
    <submittedName>
        <fullName evidence="3">Histidinol phosphatase</fullName>
    </submittedName>
</protein>
<evidence type="ECO:0000256" key="2">
    <source>
        <dbReference type="SAM" id="SignalP"/>
    </source>
</evidence>
<feature type="region of interest" description="Disordered" evidence="1">
    <location>
        <begin position="28"/>
        <end position="100"/>
    </location>
</feature>
<dbReference type="AlphaFoldDB" id="A0A0K1QD90"/>
<keyword evidence="4" id="KW-1185">Reference proteome</keyword>
<dbReference type="InterPro" id="IPR016195">
    <property type="entry name" value="Pol/histidinol_Pase-like"/>
</dbReference>
<feature type="compositionally biased region" description="Basic and acidic residues" evidence="1">
    <location>
        <begin position="54"/>
        <end position="82"/>
    </location>
</feature>
<organism evidence="3 4">
    <name type="scientific">Labilithrix luteola</name>
    <dbReference type="NCBI Taxonomy" id="1391654"/>
    <lineage>
        <taxon>Bacteria</taxon>
        <taxon>Pseudomonadati</taxon>
        <taxon>Myxococcota</taxon>
        <taxon>Polyangia</taxon>
        <taxon>Polyangiales</taxon>
        <taxon>Labilitrichaceae</taxon>
        <taxon>Labilithrix</taxon>
    </lineage>
</organism>